<keyword evidence="1" id="KW-0418">Kinase</keyword>
<evidence type="ECO:0000313" key="1">
    <source>
        <dbReference type="EMBL" id="DAF52621.1"/>
    </source>
</evidence>
<name>A0A8S5SNI7_9CAUD</name>
<organism evidence="1">
    <name type="scientific">Siphoviridae sp. ctnR613</name>
    <dbReference type="NCBI Taxonomy" id="2827939"/>
    <lineage>
        <taxon>Viruses</taxon>
        <taxon>Duplodnaviria</taxon>
        <taxon>Heunggongvirae</taxon>
        <taxon>Uroviricota</taxon>
        <taxon>Caudoviricetes</taxon>
    </lineage>
</organism>
<accession>A0A8S5SNI7</accession>
<dbReference type="InterPro" id="IPR021739">
    <property type="entry name" value="SaV-like"/>
</dbReference>
<dbReference type="GO" id="GO:0016301">
    <property type="term" value="F:kinase activity"/>
    <property type="evidence" value="ECO:0007669"/>
    <property type="project" value="UniProtKB-KW"/>
</dbReference>
<keyword evidence="1" id="KW-0808">Transferase</keyword>
<sequence>MSNVEHPKHYQLSIDLEVLDVINLVLDNEEISNSECFYLGNVIKYLFRAEQKNGLEDYKKALYYLGKINGFYSHLNYTEMEKILIDKILKIIKNKKIREIINHVIYLRFRTAKNLLFEYIEEQEK</sequence>
<protein>
    <submittedName>
        <fullName evidence="1">Nucelotide kinase</fullName>
    </submittedName>
</protein>
<dbReference type="EMBL" id="BK032640">
    <property type="protein sequence ID" value="DAF52621.1"/>
    <property type="molecule type" value="Genomic_DNA"/>
</dbReference>
<reference evidence="1" key="1">
    <citation type="journal article" date="2021" name="Proc. Natl. Acad. Sci. U.S.A.">
        <title>A Catalog of Tens of Thousands of Viruses from Human Metagenomes Reveals Hidden Associations with Chronic Diseases.</title>
        <authorList>
            <person name="Tisza M.J."/>
            <person name="Buck C.B."/>
        </authorList>
    </citation>
    <scope>NUCLEOTIDE SEQUENCE</scope>
    <source>
        <strain evidence="1">CtnR613</strain>
    </source>
</reference>
<proteinExistence type="predicted"/>
<dbReference type="Pfam" id="PF11753">
    <property type="entry name" value="DUF3310"/>
    <property type="match status" value="1"/>
</dbReference>